<organism evidence="1 2">
    <name type="scientific">Salix koriyanagi</name>
    <dbReference type="NCBI Taxonomy" id="2511006"/>
    <lineage>
        <taxon>Eukaryota</taxon>
        <taxon>Viridiplantae</taxon>
        <taxon>Streptophyta</taxon>
        <taxon>Embryophyta</taxon>
        <taxon>Tracheophyta</taxon>
        <taxon>Spermatophyta</taxon>
        <taxon>Magnoliopsida</taxon>
        <taxon>eudicotyledons</taxon>
        <taxon>Gunneridae</taxon>
        <taxon>Pentapetalae</taxon>
        <taxon>rosids</taxon>
        <taxon>fabids</taxon>
        <taxon>Malpighiales</taxon>
        <taxon>Salicaceae</taxon>
        <taxon>Saliceae</taxon>
        <taxon>Salix</taxon>
    </lineage>
</organism>
<dbReference type="PANTHER" id="PTHR47698">
    <property type="entry name" value="FATTY-ACID-BINDING PROTEIN 3, CHLOROPLASTIC"/>
    <property type="match status" value="1"/>
</dbReference>
<evidence type="ECO:0000313" key="2">
    <source>
        <dbReference type="Proteomes" id="UP001151752"/>
    </source>
</evidence>
<comment type="caution">
    <text evidence="1">The sequence shown here is derived from an EMBL/GenBank/DDBJ whole genome shotgun (WGS) entry which is preliminary data.</text>
</comment>
<sequence>MSAAADPAEEKDAKDEVRWRFKPRQLDITWGVGSAEYTEETATKEKFQTSPRIKTATPVDESALSTFRSIFLGRALKKGSLSLNITGIPSRVDATIESANVTSAFDVFSEIIQFLRP</sequence>
<gene>
    <name evidence="1" type="ORF">OIU74_006333</name>
</gene>
<dbReference type="Proteomes" id="UP001151752">
    <property type="component" value="Chromosome 11"/>
</dbReference>
<dbReference type="GO" id="GO:0006631">
    <property type="term" value="P:fatty acid metabolic process"/>
    <property type="evidence" value="ECO:0007669"/>
    <property type="project" value="TreeGrafter"/>
</dbReference>
<accession>A0A9Q0UDT8</accession>
<name>A0A9Q0UDT8_9ROSI</name>
<dbReference type="PANTHER" id="PTHR47698:SF2">
    <property type="entry name" value="FATTY-ACID-BINDING PROTEIN 3, CHLOROPLASTIC"/>
    <property type="match status" value="1"/>
</dbReference>
<dbReference type="InterPro" id="IPR016088">
    <property type="entry name" value="Chalcone_isomerase_3-sand"/>
</dbReference>
<reference evidence="1" key="2">
    <citation type="journal article" date="2023" name="Int. J. Mol. Sci.">
        <title>De Novo Assembly and Annotation of 11 Diverse Shrub Willow (Salix) Genomes Reveals Novel Gene Organization in Sex-Linked Regions.</title>
        <authorList>
            <person name="Hyden B."/>
            <person name="Feng K."/>
            <person name="Yates T.B."/>
            <person name="Jawdy S."/>
            <person name="Cereghino C."/>
            <person name="Smart L.B."/>
            <person name="Muchero W."/>
        </authorList>
    </citation>
    <scope>NUCLEOTIDE SEQUENCE</scope>
    <source>
        <tissue evidence="1">Shoot tip</tissue>
    </source>
</reference>
<proteinExistence type="predicted"/>
<keyword evidence="2" id="KW-1185">Reference proteome</keyword>
<dbReference type="GO" id="GO:0005504">
    <property type="term" value="F:fatty acid binding"/>
    <property type="evidence" value="ECO:0007669"/>
    <property type="project" value="TreeGrafter"/>
</dbReference>
<protein>
    <submittedName>
        <fullName evidence="1">Uncharacterized protein</fullName>
    </submittedName>
</protein>
<dbReference type="AlphaFoldDB" id="A0A9Q0UDT8"/>
<dbReference type="EMBL" id="JAPFFM010000012">
    <property type="protein sequence ID" value="KAJ6728254.1"/>
    <property type="molecule type" value="Genomic_DNA"/>
</dbReference>
<dbReference type="GO" id="GO:0009570">
    <property type="term" value="C:chloroplast stroma"/>
    <property type="evidence" value="ECO:0007669"/>
    <property type="project" value="TreeGrafter"/>
</dbReference>
<reference evidence="1" key="1">
    <citation type="submission" date="2022-11" db="EMBL/GenBank/DDBJ databases">
        <authorList>
            <person name="Hyden B.L."/>
            <person name="Feng K."/>
            <person name="Yates T."/>
            <person name="Jawdy S."/>
            <person name="Smart L.B."/>
            <person name="Muchero W."/>
        </authorList>
    </citation>
    <scope>NUCLEOTIDE SEQUENCE</scope>
    <source>
        <tissue evidence="1">Shoot tip</tissue>
    </source>
</reference>
<dbReference type="Gene3D" id="3.50.70.10">
    <property type="match status" value="1"/>
</dbReference>
<evidence type="ECO:0000313" key="1">
    <source>
        <dbReference type="EMBL" id="KAJ6728254.1"/>
    </source>
</evidence>